<evidence type="ECO:0000256" key="1">
    <source>
        <dbReference type="SAM" id="MobiDB-lite"/>
    </source>
</evidence>
<dbReference type="Proteomes" id="UP001648503">
    <property type="component" value="Unassembled WGS sequence"/>
</dbReference>
<gene>
    <name evidence="3" type="ORF">BASA50_008363</name>
</gene>
<feature type="chain" id="PRO_5047323217" evidence="2">
    <location>
        <begin position="18"/>
        <end position="132"/>
    </location>
</feature>
<proteinExistence type="predicted"/>
<feature type="region of interest" description="Disordered" evidence="1">
    <location>
        <begin position="81"/>
        <end position="112"/>
    </location>
</feature>
<feature type="compositionally biased region" description="Low complexity" evidence="1">
    <location>
        <begin position="91"/>
        <end position="104"/>
    </location>
</feature>
<comment type="caution">
    <text evidence="3">The sequence shown here is derived from an EMBL/GenBank/DDBJ whole genome shotgun (WGS) entry which is preliminary data.</text>
</comment>
<protein>
    <submittedName>
        <fullName evidence="3">Uncharacterized protein</fullName>
    </submittedName>
</protein>
<feature type="compositionally biased region" description="Low complexity" evidence="1">
    <location>
        <begin position="31"/>
        <end position="56"/>
    </location>
</feature>
<reference evidence="3 4" key="1">
    <citation type="submission" date="2021-02" db="EMBL/GenBank/DDBJ databases">
        <title>Variation within the Batrachochytrium salamandrivorans European outbreak.</title>
        <authorList>
            <person name="Kelly M."/>
            <person name="Pasmans F."/>
            <person name="Shea T.P."/>
            <person name="Munoz J.F."/>
            <person name="Carranza S."/>
            <person name="Cuomo C.A."/>
            <person name="Martel A."/>
        </authorList>
    </citation>
    <scope>NUCLEOTIDE SEQUENCE [LARGE SCALE GENOMIC DNA]</scope>
    <source>
        <strain evidence="3 4">AMFP18/2</strain>
    </source>
</reference>
<evidence type="ECO:0000313" key="4">
    <source>
        <dbReference type="Proteomes" id="UP001648503"/>
    </source>
</evidence>
<accession>A0ABQ8F7I6</accession>
<evidence type="ECO:0000313" key="3">
    <source>
        <dbReference type="EMBL" id="KAH6591964.1"/>
    </source>
</evidence>
<keyword evidence="4" id="KW-1185">Reference proteome</keyword>
<evidence type="ECO:0000256" key="2">
    <source>
        <dbReference type="SAM" id="SignalP"/>
    </source>
</evidence>
<feature type="signal peptide" evidence="2">
    <location>
        <begin position="1"/>
        <end position="17"/>
    </location>
</feature>
<keyword evidence="2" id="KW-0732">Signal</keyword>
<dbReference type="EMBL" id="JAFCIX010000392">
    <property type="protein sequence ID" value="KAH6591964.1"/>
    <property type="molecule type" value="Genomic_DNA"/>
</dbReference>
<sequence length="132" mass="14481">MFDPLLWILHHFITHYAVQTNQGNTDDGDGADQASGSKDATSLPLGTTPTTLPMTLQESNTLDQSGVDEFADIRPEEECKGGHGIWKISRPCPQQKSPPGSQSSTLYDPPQFHEMLLPIRVGKSEAKSYRQG</sequence>
<organism evidence="3 4">
    <name type="scientific">Batrachochytrium salamandrivorans</name>
    <dbReference type="NCBI Taxonomy" id="1357716"/>
    <lineage>
        <taxon>Eukaryota</taxon>
        <taxon>Fungi</taxon>
        <taxon>Fungi incertae sedis</taxon>
        <taxon>Chytridiomycota</taxon>
        <taxon>Chytridiomycota incertae sedis</taxon>
        <taxon>Chytridiomycetes</taxon>
        <taxon>Rhizophydiales</taxon>
        <taxon>Rhizophydiales incertae sedis</taxon>
        <taxon>Batrachochytrium</taxon>
    </lineage>
</organism>
<feature type="region of interest" description="Disordered" evidence="1">
    <location>
        <begin position="23"/>
        <end position="63"/>
    </location>
</feature>
<name>A0ABQ8F7I6_9FUNG</name>